<feature type="domain" description="CBM2" evidence="3">
    <location>
        <begin position="36"/>
        <end position="149"/>
    </location>
</feature>
<dbReference type="InterPro" id="IPR001919">
    <property type="entry name" value="CBD2"/>
</dbReference>
<gene>
    <name evidence="4" type="ORF">IW245_006755</name>
</gene>
<proteinExistence type="predicted"/>
<dbReference type="InterPro" id="IPR008965">
    <property type="entry name" value="CBM2/CBM3_carb-bd_dom_sf"/>
</dbReference>
<dbReference type="EMBL" id="JADOUF010000001">
    <property type="protein sequence ID" value="MBG6140561.1"/>
    <property type="molecule type" value="Genomic_DNA"/>
</dbReference>
<accession>A0A8J7GLQ6</accession>
<dbReference type="GO" id="GO:0030247">
    <property type="term" value="F:polysaccharide binding"/>
    <property type="evidence" value="ECO:0007669"/>
    <property type="project" value="UniProtKB-UniRule"/>
</dbReference>
<feature type="chain" id="PRO_5035262958" description="CBM2 domain-containing protein" evidence="2">
    <location>
        <begin position="22"/>
        <end position="175"/>
    </location>
</feature>
<dbReference type="GO" id="GO:0004553">
    <property type="term" value="F:hydrolase activity, hydrolyzing O-glycosyl compounds"/>
    <property type="evidence" value="ECO:0007669"/>
    <property type="project" value="InterPro"/>
</dbReference>
<feature type="signal peptide" evidence="2">
    <location>
        <begin position="1"/>
        <end position="21"/>
    </location>
</feature>
<organism evidence="4 5">
    <name type="scientific">Longispora fulva</name>
    <dbReference type="NCBI Taxonomy" id="619741"/>
    <lineage>
        <taxon>Bacteria</taxon>
        <taxon>Bacillati</taxon>
        <taxon>Actinomycetota</taxon>
        <taxon>Actinomycetes</taxon>
        <taxon>Micromonosporales</taxon>
        <taxon>Micromonosporaceae</taxon>
        <taxon>Longispora</taxon>
    </lineage>
</organism>
<evidence type="ECO:0000313" key="5">
    <source>
        <dbReference type="Proteomes" id="UP000622552"/>
    </source>
</evidence>
<keyword evidence="2" id="KW-0732">Signal</keyword>
<evidence type="ECO:0000256" key="2">
    <source>
        <dbReference type="SAM" id="SignalP"/>
    </source>
</evidence>
<evidence type="ECO:0000256" key="1">
    <source>
        <dbReference type="SAM" id="MobiDB-lite"/>
    </source>
</evidence>
<name>A0A8J7GLQ6_9ACTN</name>
<protein>
    <recommendedName>
        <fullName evidence="3">CBM2 domain-containing protein</fullName>
    </recommendedName>
</protein>
<comment type="caution">
    <text evidence="4">The sequence shown here is derived from an EMBL/GenBank/DDBJ whole genome shotgun (WGS) entry which is preliminary data.</text>
</comment>
<dbReference type="AlphaFoldDB" id="A0A8J7GLQ6"/>
<dbReference type="Proteomes" id="UP000622552">
    <property type="component" value="Unassembled WGS sequence"/>
</dbReference>
<feature type="region of interest" description="Disordered" evidence="1">
    <location>
        <begin position="156"/>
        <end position="175"/>
    </location>
</feature>
<sequence length="175" mass="18194">MFARLVLAAAVAFAAPVPAWSAPPPATAHCPDAPSSTPDPQVVEVTFCVLDVWDTGFDGRLTFVNHGTAPVANWELTMTVQPAIAVSEAWGMEFRQADTKVDFWQSPGGDPVPVGGQVTYRFLARRPAGESIGSPVTACSLAGRPCHVLTHADVPPAPGPASAGSPRPALGMIRG</sequence>
<dbReference type="Pfam" id="PF00553">
    <property type="entry name" value="CBM_2"/>
    <property type="match status" value="1"/>
</dbReference>
<dbReference type="SUPFAM" id="SSF49384">
    <property type="entry name" value="Carbohydrate-binding domain"/>
    <property type="match status" value="1"/>
</dbReference>
<dbReference type="InterPro" id="IPR012291">
    <property type="entry name" value="CBM2_carb-bd_dom_sf"/>
</dbReference>
<dbReference type="PROSITE" id="PS51173">
    <property type="entry name" value="CBM2"/>
    <property type="match status" value="1"/>
</dbReference>
<keyword evidence="5" id="KW-1185">Reference proteome</keyword>
<feature type="compositionally biased region" description="Low complexity" evidence="1">
    <location>
        <begin position="160"/>
        <end position="169"/>
    </location>
</feature>
<evidence type="ECO:0000259" key="3">
    <source>
        <dbReference type="PROSITE" id="PS51173"/>
    </source>
</evidence>
<dbReference type="SMART" id="SM00637">
    <property type="entry name" value="CBD_II"/>
    <property type="match status" value="1"/>
</dbReference>
<dbReference type="GO" id="GO:0005975">
    <property type="term" value="P:carbohydrate metabolic process"/>
    <property type="evidence" value="ECO:0007669"/>
    <property type="project" value="InterPro"/>
</dbReference>
<dbReference type="RefSeq" id="WP_197007093.1">
    <property type="nucleotide sequence ID" value="NZ_BONS01000005.1"/>
</dbReference>
<reference evidence="4" key="1">
    <citation type="submission" date="2020-11" db="EMBL/GenBank/DDBJ databases">
        <title>Sequencing the genomes of 1000 actinobacteria strains.</title>
        <authorList>
            <person name="Klenk H.-P."/>
        </authorList>
    </citation>
    <scope>NUCLEOTIDE SEQUENCE</scope>
    <source>
        <strain evidence="4">DSM 45356</strain>
    </source>
</reference>
<evidence type="ECO:0000313" key="4">
    <source>
        <dbReference type="EMBL" id="MBG6140561.1"/>
    </source>
</evidence>
<dbReference type="Gene3D" id="2.60.40.290">
    <property type="match status" value="1"/>
</dbReference>